<evidence type="ECO:0000313" key="2">
    <source>
        <dbReference type="EMBL" id="EYC46230.1"/>
    </source>
</evidence>
<feature type="compositionally biased region" description="Basic and acidic residues" evidence="1">
    <location>
        <begin position="98"/>
        <end position="114"/>
    </location>
</feature>
<feature type="region of interest" description="Disordered" evidence="1">
    <location>
        <begin position="86"/>
        <end position="114"/>
    </location>
</feature>
<proteinExistence type="predicted"/>
<evidence type="ECO:0000313" key="3">
    <source>
        <dbReference type="Proteomes" id="UP000024635"/>
    </source>
</evidence>
<dbReference type="EMBL" id="JARK01000004">
    <property type="protein sequence ID" value="EYC46230.1"/>
    <property type="molecule type" value="Genomic_DNA"/>
</dbReference>
<reference evidence="3" key="1">
    <citation type="journal article" date="2015" name="Nat. Genet.">
        <title>The genome and transcriptome of the zoonotic hookworm Ancylostoma ceylanicum identify infection-specific gene families.</title>
        <authorList>
            <person name="Schwarz E.M."/>
            <person name="Hu Y."/>
            <person name="Antoshechkin I."/>
            <person name="Miller M.M."/>
            <person name="Sternberg P.W."/>
            <person name="Aroian R.V."/>
        </authorList>
    </citation>
    <scope>NUCLEOTIDE SEQUENCE</scope>
    <source>
        <strain evidence="3">HY135</strain>
    </source>
</reference>
<accession>A0A016X2T5</accession>
<comment type="caution">
    <text evidence="2">The sequence shown here is derived from an EMBL/GenBank/DDBJ whole genome shotgun (WGS) entry which is preliminary data.</text>
</comment>
<evidence type="ECO:0000256" key="1">
    <source>
        <dbReference type="SAM" id="MobiDB-lite"/>
    </source>
</evidence>
<organism evidence="2 3">
    <name type="scientific">Ancylostoma ceylanicum</name>
    <dbReference type="NCBI Taxonomy" id="53326"/>
    <lineage>
        <taxon>Eukaryota</taxon>
        <taxon>Metazoa</taxon>
        <taxon>Ecdysozoa</taxon>
        <taxon>Nematoda</taxon>
        <taxon>Chromadorea</taxon>
        <taxon>Rhabditida</taxon>
        <taxon>Rhabditina</taxon>
        <taxon>Rhabditomorpha</taxon>
        <taxon>Strongyloidea</taxon>
        <taxon>Ancylostomatidae</taxon>
        <taxon>Ancylostomatinae</taxon>
        <taxon>Ancylostoma</taxon>
    </lineage>
</organism>
<dbReference type="Proteomes" id="UP000024635">
    <property type="component" value="Unassembled WGS sequence"/>
</dbReference>
<name>A0A016X2T5_9BILA</name>
<gene>
    <name evidence="2" type="primary">Acey_s0404.g851</name>
    <name evidence="2" type="ORF">Y032_0404g851</name>
</gene>
<feature type="region of interest" description="Disordered" evidence="1">
    <location>
        <begin position="26"/>
        <end position="70"/>
    </location>
</feature>
<sequence>MELRGLVNHSTHAACQSDQLRWAGAGLTTGAGRDGANPPSLLRTRATAGGYGDEEESQVGKKQPSKTNKAREFDCLCARVRRSCVGGGTSDVTALERGSSRALDDEKRPIRDAL</sequence>
<protein>
    <submittedName>
        <fullName evidence="2">Uncharacterized protein</fullName>
    </submittedName>
</protein>
<keyword evidence="3" id="KW-1185">Reference proteome</keyword>
<dbReference type="AlphaFoldDB" id="A0A016X2T5"/>